<protein>
    <submittedName>
        <fullName evidence="2">Putative domain XH</fullName>
    </submittedName>
</protein>
<evidence type="ECO:0000259" key="1">
    <source>
        <dbReference type="Pfam" id="PF03469"/>
    </source>
</evidence>
<comment type="caution">
    <text evidence="2">The sequence shown here is derived from an EMBL/GenBank/DDBJ whole genome shotgun (WGS) entry which is preliminary data.</text>
</comment>
<reference evidence="2 3" key="1">
    <citation type="submission" date="2020-12" db="EMBL/GenBank/DDBJ databases">
        <title>Concerted genomic and epigenomic changes stabilize Arabidopsis allopolyploids.</title>
        <authorList>
            <person name="Chen Z."/>
        </authorList>
    </citation>
    <scope>NUCLEOTIDE SEQUENCE [LARGE SCALE GENOMIC DNA]</scope>
    <source>
        <strain evidence="2">As9502</strain>
        <tissue evidence="2">Leaf</tissue>
    </source>
</reference>
<evidence type="ECO:0000313" key="2">
    <source>
        <dbReference type="EMBL" id="KAG7564559.1"/>
    </source>
</evidence>
<keyword evidence="3" id="KW-1185">Reference proteome</keyword>
<organism evidence="2 3">
    <name type="scientific">Arabidopsis suecica</name>
    <name type="common">Swedish thale-cress</name>
    <name type="synonym">Cardaminopsis suecica</name>
    <dbReference type="NCBI Taxonomy" id="45249"/>
    <lineage>
        <taxon>Eukaryota</taxon>
        <taxon>Viridiplantae</taxon>
        <taxon>Streptophyta</taxon>
        <taxon>Embryophyta</taxon>
        <taxon>Tracheophyta</taxon>
        <taxon>Spermatophyta</taxon>
        <taxon>Magnoliopsida</taxon>
        <taxon>eudicotyledons</taxon>
        <taxon>Gunneridae</taxon>
        <taxon>Pentapetalae</taxon>
        <taxon>rosids</taxon>
        <taxon>malvids</taxon>
        <taxon>Brassicales</taxon>
        <taxon>Brassicaceae</taxon>
        <taxon>Camelineae</taxon>
        <taxon>Arabidopsis</taxon>
    </lineage>
</organism>
<dbReference type="EMBL" id="JAEFBJ010000010">
    <property type="protein sequence ID" value="KAG7564559.1"/>
    <property type="molecule type" value="Genomic_DNA"/>
</dbReference>
<dbReference type="InterPro" id="IPR005379">
    <property type="entry name" value="FDM1-5/IDN2_XH"/>
</dbReference>
<dbReference type="Proteomes" id="UP000694251">
    <property type="component" value="Chromosome 10"/>
</dbReference>
<evidence type="ECO:0000313" key="3">
    <source>
        <dbReference type="Proteomes" id="UP000694251"/>
    </source>
</evidence>
<dbReference type="GO" id="GO:0080188">
    <property type="term" value="P:gene silencing by siRNA-directed DNA methylation"/>
    <property type="evidence" value="ECO:0007669"/>
    <property type="project" value="InterPro"/>
</dbReference>
<gene>
    <name evidence="2" type="ORF">ISN44_As10g013220</name>
</gene>
<sequence>MAETSMAWHPFKCVEVVDEEDEKLKNLREEWGEEVENTIRTALEELNEFNPSGRYMVPVVWNFGKGRKATLKEGITHMTKEIKTLKRKL</sequence>
<accession>A0A8T1ZYE0</accession>
<dbReference type="AlphaFoldDB" id="A0A8T1ZYE0"/>
<dbReference type="Pfam" id="PF03469">
    <property type="entry name" value="XH"/>
    <property type="match status" value="1"/>
</dbReference>
<dbReference type="InterPro" id="IPR045177">
    <property type="entry name" value="FDM1-5/IDN2"/>
</dbReference>
<feature type="domain" description="Factor of DNA methylation 1-5/IDN2" evidence="1">
    <location>
        <begin position="6"/>
        <end position="88"/>
    </location>
</feature>
<name>A0A8T1ZYE0_ARASU</name>
<dbReference type="PANTHER" id="PTHR21596">
    <property type="entry name" value="RIBONUCLEASE P SUBUNIT P38"/>
    <property type="match status" value="1"/>
</dbReference>
<dbReference type="OrthoDB" id="1112055at2759"/>
<dbReference type="PANTHER" id="PTHR21596:SF53">
    <property type="entry name" value="FACTOR OF DNA METHYLATION 5-RELATED"/>
    <property type="match status" value="1"/>
</dbReference>
<proteinExistence type="predicted"/>